<feature type="domain" description="Hemerythrin-like" evidence="2">
    <location>
        <begin position="42"/>
        <end position="170"/>
    </location>
</feature>
<gene>
    <name evidence="3" type="ORF">L3V18_05945</name>
</gene>
<dbReference type="Gene3D" id="1.20.120.1370">
    <property type="entry name" value="Regulator of RNA polymerase sigma(70) subunit, domain 4"/>
    <property type="match status" value="1"/>
</dbReference>
<protein>
    <submittedName>
        <fullName evidence="3">Hemerythrin domain-containing protein</fullName>
    </submittedName>
</protein>
<evidence type="ECO:0000256" key="1">
    <source>
        <dbReference type="SAM" id="MobiDB-lite"/>
    </source>
</evidence>
<reference evidence="3" key="2">
    <citation type="submission" date="2022-01" db="EMBL/GenBank/DDBJ databases">
        <authorList>
            <person name="Zhou L.Y."/>
        </authorList>
    </citation>
    <scope>NUCLEOTIDE SEQUENCE</scope>
    <source>
        <strain evidence="3">TLK-CK17</strain>
    </source>
</reference>
<dbReference type="Proteomes" id="UP001430796">
    <property type="component" value="Unassembled WGS sequence"/>
</dbReference>
<accession>A0ABS9HRP1</accession>
<dbReference type="Pfam" id="PF01814">
    <property type="entry name" value="Hemerythrin"/>
    <property type="match status" value="1"/>
</dbReference>
<organism evidence="3 4">
    <name type="scientific">Marilutibacter chinensis</name>
    <dbReference type="NCBI Taxonomy" id="2912247"/>
    <lineage>
        <taxon>Bacteria</taxon>
        <taxon>Pseudomonadati</taxon>
        <taxon>Pseudomonadota</taxon>
        <taxon>Gammaproteobacteria</taxon>
        <taxon>Lysobacterales</taxon>
        <taxon>Lysobacteraceae</taxon>
        <taxon>Marilutibacter</taxon>
    </lineage>
</organism>
<comment type="caution">
    <text evidence="3">The sequence shown here is derived from an EMBL/GenBank/DDBJ whole genome shotgun (WGS) entry which is preliminary data.</text>
</comment>
<proteinExistence type="predicted"/>
<evidence type="ECO:0000313" key="4">
    <source>
        <dbReference type="Proteomes" id="UP001430796"/>
    </source>
</evidence>
<sequence length="174" mass="19680">MRRLIGQPPERQAPTGRNDAGSATLGAISTPARPIAYDAGLVPTLKQDHHDLVALFSEIGSCAKLDRFEDIPMLLTRFKMNFEAHLIAENVRFYNYVERALEGDSENTMLIRSFRREMNAIARGVVDFVKKYQLTGFDAGERAAFLEDYRNVGDLLAQRIQREEASLYPLYQPA</sequence>
<name>A0ABS9HRP1_9GAMM</name>
<reference evidence="3" key="1">
    <citation type="submission" date="2022-01" db="EMBL/GenBank/DDBJ databases">
        <title>Lysobacter chinensis sp. nov., a bacterium isolated from cow dung compost.</title>
        <authorList>
            <person name="Liu Y."/>
        </authorList>
    </citation>
    <scope>NUCLEOTIDE SEQUENCE</scope>
    <source>
        <strain evidence="3">TLK-CK17</strain>
    </source>
</reference>
<dbReference type="EMBL" id="JAKJPO010000003">
    <property type="protein sequence ID" value="MCF7221333.1"/>
    <property type="molecule type" value="Genomic_DNA"/>
</dbReference>
<feature type="region of interest" description="Disordered" evidence="1">
    <location>
        <begin position="1"/>
        <end position="25"/>
    </location>
</feature>
<keyword evidence="4" id="KW-1185">Reference proteome</keyword>
<evidence type="ECO:0000313" key="3">
    <source>
        <dbReference type="EMBL" id="MCF7221333.1"/>
    </source>
</evidence>
<dbReference type="RefSeq" id="WP_237053776.1">
    <property type="nucleotide sequence ID" value="NZ_JAKJPO010000003.1"/>
</dbReference>
<dbReference type="InterPro" id="IPR038309">
    <property type="entry name" value="Rsd/AlgQ_sf"/>
</dbReference>
<dbReference type="InterPro" id="IPR012312">
    <property type="entry name" value="Hemerythrin-like"/>
</dbReference>
<evidence type="ECO:0000259" key="2">
    <source>
        <dbReference type="Pfam" id="PF01814"/>
    </source>
</evidence>